<feature type="compositionally biased region" description="Polar residues" evidence="1">
    <location>
        <begin position="176"/>
        <end position="190"/>
    </location>
</feature>
<feature type="region of interest" description="Disordered" evidence="1">
    <location>
        <begin position="151"/>
        <end position="229"/>
    </location>
</feature>
<keyword evidence="3" id="KW-1185">Reference proteome</keyword>
<feature type="compositionally biased region" description="Basic and acidic residues" evidence="1">
    <location>
        <begin position="191"/>
        <end position="211"/>
    </location>
</feature>
<evidence type="ECO:0000313" key="2">
    <source>
        <dbReference type="EMBL" id="KAK8870466.1"/>
    </source>
</evidence>
<feature type="compositionally biased region" description="Acidic residues" evidence="1">
    <location>
        <begin position="293"/>
        <end position="303"/>
    </location>
</feature>
<feature type="compositionally biased region" description="Basic and acidic residues" evidence="1">
    <location>
        <begin position="166"/>
        <end position="175"/>
    </location>
</feature>
<evidence type="ECO:0000256" key="1">
    <source>
        <dbReference type="SAM" id="MobiDB-lite"/>
    </source>
</evidence>
<accession>A0ABR2IXZ3</accession>
<feature type="compositionally biased region" description="Basic and acidic residues" evidence="1">
    <location>
        <begin position="94"/>
        <end position="105"/>
    </location>
</feature>
<feature type="region of interest" description="Disordered" evidence="1">
    <location>
        <begin position="293"/>
        <end position="337"/>
    </location>
</feature>
<evidence type="ECO:0000313" key="3">
    <source>
        <dbReference type="Proteomes" id="UP001470230"/>
    </source>
</evidence>
<organism evidence="2 3">
    <name type="scientific">Tritrichomonas musculus</name>
    <dbReference type="NCBI Taxonomy" id="1915356"/>
    <lineage>
        <taxon>Eukaryota</taxon>
        <taxon>Metamonada</taxon>
        <taxon>Parabasalia</taxon>
        <taxon>Tritrichomonadida</taxon>
        <taxon>Tritrichomonadidae</taxon>
        <taxon>Tritrichomonas</taxon>
    </lineage>
</organism>
<sequence length="337" mass="38916">MTSFSPKEIQVVSDWGKEELVKSLKVPSAFDIFQSLIQNGEIDIPTISRKLAFKLGSKNGQFLMRLQKFIKTLQREGADSINLQEHKEIYQINLREKKNTKKDGEPESEQETHTVTNAEPNQYGATQIKKSVFLSGNDNSKKTILVTVSFEDKDGDNKGNNNNQETSEKKEEDNSQKSIEINESENIQNQKEAENDKKEDTDDKEIYKPIDIDNDSGDGETENLDPQDPRQQFIEAHKKYLYAREEARFKINQKINYNLNAPKVTFQPRGWQNLFTLTKSSSDNEEEEYEEIETTNILVDDDTPFPTLTQTQKTEDSSSPNNKSRRRRHHGHRSKKH</sequence>
<comment type="caution">
    <text evidence="2">The sequence shown here is derived from an EMBL/GenBank/DDBJ whole genome shotgun (WGS) entry which is preliminary data.</text>
</comment>
<dbReference type="Proteomes" id="UP001470230">
    <property type="component" value="Unassembled WGS sequence"/>
</dbReference>
<feature type="compositionally biased region" description="Basic residues" evidence="1">
    <location>
        <begin position="323"/>
        <end position="337"/>
    </location>
</feature>
<feature type="region of interest" description="Disordered" evidence="1">
    <location>
        <begin position="94"/>
        <end position="123"/>
    </location>
</feature>
<dbReference type="EMBL" id="JAPFFF010000014">
    <property type="protein sequence ID" value="KAK8870466.1"/>
    <property type="molecule type" value="Genomic_DNA"/>
</dbReference>
<feature type="compositionally biased region" description="Acidic residues" evidence="1">
    <location>
        <begin position="212"/>
        <end position="225"/>
    </location>
</feature>
<reference evidence="2 3" key="1">
    <citation type="submission" date="2024-04" db="EMBL/GenBank/DDBJ databases">
        <title>Tritrichomonas musculus Genome.</title>
        <authorList>
            <person name="Alves-Ferreira E."/>
            <person name="Grigg M."/>
            <person name="Lorenzi H."/>
            <person name="Galac M."/>
        </authorList>
    </citation>
    <scope>NUCLEOTIDE SEQUENCE [LARGE SCALE GENOMIC DNA]</scope>
    <source>
        <strain evidence="2 3">EAF2021</strain>
    </source>
</reference>
<name>A0ABR2IXZ3_9EUKA</name>
<feature type="compositionally biased region" description="Polar residues" evidence="1">
    <location>
        <begin position="113"/>
        <end position="123"/>
    </location>
</feature>
<protein>
    <submittedName>
        <fullName evidence="2">Uncharacterized protein</fullName>
    </submittedName>
</protein>
<proteinExistence type="predicted"/>
<gene>
    <name evidence="2" type="ORF">M9Y10_008348</name>
</gene>